<dbReference type="PATRIC" id="fig|1238182.3.peg.3457"/>
<dbReference type="Proteomes" id="UP000009881">
    <property type="component" value="Unassembled WGS sequence"/>
</dbReference>
<keyword evidence="3" id="KW-1185">Reference proteome</keyword>
<dbReference type="InterPro" id="IPR014748">
    <property type="entry name" value="Enoyl-CoA_hydra_C"/>
</dbReference>
<sequence>MAAADPVLLSVDATSGVATVTLNRPDALNALDAAMTQGLRETFAEIAGRKDIRAVLLAGAGEHFMAGGDIRVFAQFNTRPRQERPDLARPLIQGVGEAISTLRTMPQPVVARVQGACAGFGLSLANACDMTIAADDAYFTLAYINIGTSPDGSGSFFLPRLVGPKRAAEIALLGGRFDAATAEHWGMVNAVHPRAELEAEAAKVAGRLAAMPAAALARTKALLNHAMDNDLSAQLTAEEDSFSACTATADWEEGIDAFLNRRKPAFNREG</sequence>
<dbReference type="RefSeq" id="WP_009541899.1">
    <property type="nucleotide sequence ID" value="NZ_ANHY01000017.1"/>
</dbReference>
<dbReference type="EMBL" id="ANHY01000017">
    <property type="protein sequence ID" value="EKV28242.1"/>
    <property type="molecule type" value="Genomic_DNA"/>
</dbReference>
<evidence type="ECO:0000313" key="2">
    <source>
        <dbReference type="EMBL" id="EKV28242.1"/>
    </source>
</evidence>
<evidence type="ECO:0000313" key="3">
    <source>
        <dbReference type="Proteomes" id="UP000009881"/>
    </source>
</evidence>
<evidence type="ECO:0000256" key="1">
    <source>
        <dbReference type="ARBA" id="ARBA00005254"/>
    </source>
</evidence>
<dbReference type="PANTHER" id="PTHR43459:SF1">
    <property type="entry name" value="EG:BACN32G11.4 PROTEIN"/>
    <property type="match status" value="1"/>
</dbReference>
<dbReference type="SUPFAM" id="SSF52096">
    <property type="entry name" value="ClpP/crotonase"/>
    <property type="match status" value="1"/>
</dbReference>
<dbReference type="GO" id="GO:0003824">
    <property type="term" value="F:catalytic activity"/>
    <property type="evidence" value="ECO:0007669"/>
    <property type="project" value="UniProtKB-ARBA"/>
</dbReference>
<gene>
    <name evidence="2" type="ORF">C882_1243</name>
</gene>
<comment type="similarity">
    <text evidence="1">Belongs to the enoyl-CoA hydratase/isomerase family.</text>
</comment>
<dbReference type="Gene3D" id="3.90.226.10">
    <property type="entry name" value="2-enoyl-CoA Hydratase, Chain A, domain 1"/>
    <property type="match status" value="1"/>
</dbReference>
<proteinExistence type="inferred from homology"/>
<dbReference type="Gene3D" id="1.10.12.10">
    <property type="entry name" value="Lyase 2-enoyl-coa Hydratase, Chain A, domain 2"/>
    <property type="match status" value="1"/>
</dbReference>
<dbReference type="InterPro" id="IPR001753">
    <property type="entry name" value="Enoyl-CoA_hydra/iso"/>
</dbReference>
<dbReference type="PANTHER" id="PTHR43459">
    <property type="entry name" value="ENOYL-COA HYDRATASE"/>
    <property type="match status" value="1"/>
</dbReference>
<accession>K9GSW5</accession>
<organism evidence="2 3">
    <name type="scientific">Caenispirillum salinarum AK4</name>
    <dbReference type="NCBI Taxonomy" id="1238182"/>
    <lineage>
        <taxon>Bacteria</taxon>
        <taxon>Pseudomonadati</taxon>
        <taxon>Pseudomonadota</taxon>
        <taxon>Alphaproteobacteria</taxon>
        <taxon>Rhodospirillales</taxon>
        <taxon>Novispirillaceae</taxon>
        <taxon>Caenispirillum</taxon>
    </lineage>
</organism>
<dbReference type="Pfam" id="PF00378">
    <property type="entry name" value="ECH_1"/>
    <property type="match status" value="1"/>
</dbReference>
<dbReference type="OrthoDB" id="9781757at2"/>
<dbReference type="eggNOG" id="COG1024">
    <property type="taxonomic scope" value="Bacteria"/>
</dbReference>
<dbReference type="STRING" id="1238182.C882_1243"/>
<dbReference type="InterPro" id="IPR029045">
    <property type="entry name" value="ClpP/crotonase-like_dom_sf"/>
</dbReference>
<protein>
    <submittedName>
        <fullName evidence="2">Enoyl-CoA hydratase</fullName>
    </submittedName>
</protein>
<name>K9GSW5_9PROT</name>
<dbReference type="CDD" id="cd06558">
    <property type="entry name" value="crotonase-like"/>
    <property type="match status" value="1"/>
</dbReference>
<reference evidence="2 3" key="1">
    <citation type="journal article" date="2013" name="Genome Announc.">
        <title>Draft Genome Sequence of an Alphaproteobacterium, Caenispirillum salinarum AK4(T), Isolated from a Solar Saltern.</title>
        <authorList>
            <person name="Khatri I."/>
            <person name="Singh A."/>
            <person name="Korpole S."/>
            <person name="Pinnaka A.K."/>
            <person name="Subramanian S."/>
        </authorList>
    </citation>
    <scope>NUCLEOTIDE SEQUENCE [LARGE SCALE GENOMIC DNA]</scope>
    <source>
        <strain evidence="2 3">AK4</strain>
    </source>
</reference>
<dbReference type="AlphaFoldDB" id="K9GSW5"/>
<comment type="caution">
    <text evidence="2">The sequence shown here is derived from an EMBL/GenBank/DDBJ whole genome shotgun (WGS) entry which is preliminary data.</text>
</comment>